<reference evidence="9" key="1">
    <citation type="submission" date="2021-02" db="EMBL/GenBank/DDBJ databases">
        <title>Genome sequence Cadophora malorum strain M34.</title>
        <authorList>
            <person name="Stefanovic E."/>
            <person name="Vu D."/>
            <person name="Scully C."/>
            <person name="Dijksterhuis J."/>
            <person name="Roader J."/>
            <person name="Houbraken J."/>
        </authorList>
    </citation>
    <scope>NUCLEOTIDE SEQUENCE</scope>
    <source>
        <strain evidence="9">M34</strain>
    </source>
</reference>
<proteinExistence type="inferred from homology"/>
<keyword evidence="5 7" id="KW-0508">mRNA splicing</keyword>
<gene>
    <name evidence="9" type="ORF">IFR04_013506</name>
</gene>
<feature type="compositionally biased region" description="Basic and acidic residues" evidence="8">
    <location>
        <begin position="214"/>
        <end position="225"/>
    </location>
</feature>
<comment type="function">
    <text evidence="7">Required for pre-mRNA splicing.</text>
</comment>
<evidence type="ECO:0000256" key="4">
    <source>
        <dbReference type="ARBA" id="ARBA00022728"/>
    </source>
</evidence>
<dbReference type="EMBL" id="JAFJYH010000319">
    <property type="protein sequence ID" value="KAG4413355.1"/>
    <property type="molecule type" value="Genomic_DNA"/>
</dbReference>
<feature type="region of interest" description="Disordered" evidence="8">
    <location>
        <begin position="1"/>
        <end position="26"/>
    </location>
</feature>
<comment type="subcellular location">
    <subcellularLocation>
        <location evidence="1 7">Nucleus</location>
    </subcellularLocation>
</comment>
<protein>
    <recommendedName>
        <fullName evidence="7">Pre-mRNA-splicing factor 38</fullName>
    </recommendedName>
</protein>
<keyword evidence="6 7" id="KW-0539">Nucleus</keyword>
<evidence type="ECO:0000256" key="2">
    <source>
        <dbReference type="ARBA" id="ARBA00006164"/>
    </source>
</evidence>
<accession>A0A8H7T2F4</accession>
<organism evidence="9 10">
    <name type="scientific">Cadophora malorum</name>
    <dbReference type="NCBI Taxonomy" id="108018"/>
    <lineage>
        <taxon>Eukaryota</taxon>
        <taxon>Fungi</taxon>
        <taxon>Dikarya</taxon>
        <taxon>Ascomycota</taxon>
        <taxon>Pezizomycotina</taxon>
        <taxon>Leotiomycetes</taxon>
        <taxon>Helotiales</taxon>
        <taxon>Ploettnerulaceae</taxon>
        <taxon>Cadophora</taxon>
    </lineage>
</organism>
<evidence type="ECO:0000256" key="5">
    <source>
        <dbReference type="ARBA" id="ARBA00023187"/>
    </source>
</evidence>
<feature type="compositionally biased region" description="Basic and acidic residues" evidence="8">
    <location>
        <begin position="1"/>
        <end position="16"/>
    </location>
</feature>
<dbReference type="OrthoDB" id="190958at2759"/>
<name>A0A8H7T2F4_9HELO</name>
<evidence type="ECO:0000313" key="10">
    <source>
        <dbReference type="Proteomes" id="UP000664132"/>
    </source>
</evidence>
<evidence type="ECO:0000256" key="6">
    <source>
        <dbReference type="ARBA" id="ARBA00023242"/>
    </source>
</evidence>
<dbReference type="InterPro" id="IPR005037">
    <property type="entry name" value="PRP38"/>
</dbReference>
<keyword evidence="3 7" id="KW-0507">mRNA processing</keyword>
<dbReference type="PANTHER" id="PTHR23142">
    <property type="entry name" value="PRE-MRNA-SPLICING FACTOR 38A-RELATED"/>
    <property type="match status" value="1"/>
</dbReference>
<feature type="region of interest" description="Disordered" evidence="8">
    <location>
        <begin position="201"/>
        <end position="265"/>
    </location>
</feature>
<evidence type="ECO:0000313" key="9">
    <source>
        <dbReference type="EMBL" id="KAG4413355.1"/>
    </source>
</evidence>
<dbReference type="Pfam" id="PF03371">
    <property type="entry name" value="PRP38"/>
    <property type="match status" value="1"/>
</dbReference>
<feature type="compositionally biased region" description="Acidic residues" evidence="8">
    <location>
        <begin position="201"/>
        <end position="213"/>
    </location>
</feature>
<dbReference type="AlphaFoldDB" id="A0A8H7T2F4"/>
<evidence type="ECO:0000256" key="7">
    <source>
        <dbReference type="RuleBase" id="RU367025"/>
    </source>
</evidence>
<comment type="caution">
    <text evidence="9">The sequence shown here is derived from an EMBL/GenBank/DDBJ whole genome shotgun (WGS) entry which is preliminary data.</text>
</comment>
<evidence type="ECO:0000256" key="8">
    <source>
        <dbReference type="SAM" id="MobiDB-lite"/>
    </source>
</evidence>
<keyword evidence="10" id="KW-1185">Reference proteome</keyword>
<comment type="similarity">
    <text evidence="2 7">Belongs to the PRP38 family.</text>
</comment>
<keyword evidence="4 7" id="KW-0747">Spliceosome</keyword>
<evidence type="ECO:0000256" key="1">
    <source>
        <dbReference type="ARBA" id="ARBA00004123"/>
    </source>
</evidence>
<dbReference type="Proteomes" id="UP000664132">
    <property type="component" value="Unassembled WGS sequence"/>
</dbReference>
<dbReference type="GO" id="GO:0005681">
    <property type="term" value="C:spliceosomal complex"/>
    <property type="evidence" value="ECO:0007669"/>
    <property type="project" value="UniProtKB-KW"/>
</dbReference>
<dbReference type="GO" id="GO:0000398">
    <property type="term" value="P:mRNA splicing, via spliceosome"/>
    <property type="evidence" value="ECO:0007669"/>
    <property type="project" value="UniProtKB-UniRule"/>
</dbReference>
<evidence type="ECO:0000256" key="3">
    <source>
        <dbReference type="ARBA" id="ARBA00022664"/>
    </source>
</evidence>
<sequence>MANHRADEKRFLDERGSSGPLAPNGLNPATIMEKPVRERIIDCYFWKDQCFAVNEADIVTRVVDHVNFIGGTYGDAQRPSPFLCLAFKLLQLGPSDDILKEYLEYGGEKFKYLRALALFYIRMTRQAKDVYALLEPHLSDYRKLRRKGRTGTSLTFMDVFVDDLLVKDRVCGTTLWKMPKREILEDLDVLEPRVSALGDIEDLLESDPEEVEGEDRRRSDSDKSRSRSRSRSRRGSPGSEFGEVTPDAMDVDGSEMDAANGNRES</sequence>